<dbReference type="Pfam" id="PF03167">
    <property type="entry name" value="UDG"/>
    <property type="match status" value="1"/>
</dbReference>
<dbReference type="InterPro" id="IPR005122">
    <property type="entry name" value="Uracil-DNA_glycosylase-like"/>
</dbReference>
<organism evidence="2 3">
    <name type="scientific">Hyphococcus aureus</name>
    <dbReference type="NCBI Taxonomy" id="2666033"/>
    <lineage>
        <taxon>Bacteria</taxon>
        <taxon>Pseudomonadati</taxon>
        <taxon>Pseudomonadota</taxon>
        <taxon>Alphaproteobacteria</taxon>
        <taxon>Parvularculales</taxon>
        <taxon>Parvularculaceae</taxon>
        <taxon>Hyphococcus</taxon>
    </lineage>
</organism>
<dbReference type="RefSeq" id="WP_379881108.1">
    <property type="nucleotide sequence ID" value="NZ_JBHPON010000003.1"/>
</dbReference>
<dbReference type="EMBL" id="JBHPON010000003">
    <property type="protein sequence ID" value="MFC6037498.1"/>
    <property type="molecule type" value="Genomic_DNA"/>
</dbReference>
<feature type="domain" description="Uracil-DNA glycosylase-like" evidence="1">
    <location>
        <begin position="109"/>
        <end position="193"/>
    </location>
</feature>
<name>A0ABW1KZI6_9PROT</name>
<gene>
    <name evidence="2" type="ORF">ACFMB1_18230</name>
</gene>
<proteinExistence type="predicted"/>
<accession>A0ABW1KZI6</accession>
<dbReference type="InterPro" id="IPR036895">
    <property type="entry name" value="Uracil-DNA_glycosylase-like_sf"/>
</dbReference>
<dbReference type="Gene3D" id="3.40.470.10">
    <property type="entry name" value="Uracil-DNA glycosylase-like domain"/>
    <property type="match status" value="1"/>
</dbReference>
<dbReference type="Proteomes" id="UP001596116">
    <property type="component" value="Unassembled WGS sequence"/>
</dbReference>
<comment type="caution">
    <text evidence="2">The sequence shown here is derived from an EMBL/GenBank/DDBJ whole genome shotgun (WGS) entry which is preliminary data.</text>
</comment>
<sequence>MRVNRFVSELAAFSGEAIFNPYRDRCDVYDRADAPAIRRANLRHMLSAAIEGGASTLWVARDLGYRGGRRTGLALTDEAHLEDARLMMGGARFRRATRGPAMAERTATVMWETLLRIKEPVMLWNVFPFHPHEADEPMSNRSHTRRERDRAQPFLYDLLDLITPQKVIAVGRDAAAAMEGFGVPVEPVRHPSYGGQTEFICQVETLYGLSPLAQAAPPARSHALL</sequence>
<keyword evidence="3" id="KW-1185">Reference proteome</keyword>
<dbReference type="CDD" id="cd10035">
    <property type="entry name" value="UDG_like"/>
    <property type="match status" value="1"/>
</dbReference>
<reference evidence="2 3" key="1">
    <citation type="submission" date="2024-09" db="EMBL/GenBank/DDBJ databases">
        <authorList>
            <person name="Zhang Z.-H."/>
        </authorList>
    </citation>
    <scope>NUCLEOTIDE SEQUENCE [LARGE SCALE GENOMIC DNA]</scope>
    <source>
        <strain evidence="2 3">HHTR114</strain>
    </source>
</reference>
<evidence type="ECO:0000313" key="2">
    <source>
        <dbReference type="EMBL" id="MFC6037498.1"/>
    </source>
</evidence>
<dbReference type="SUPFAM" id="SSF52141">
    <property type="entry name" value="Uracil-DNA glycosylase-like"/>
    <property type="match status" value="1"/>
</dbReference>
<evidence type="ECO:0000259" key="1">
    <source>
        <dbReference type="Pfam" id="PF03167"/>
    </source>
</evidence>
<protein>
    <submittedName>
        <fullName evidence="2">Uracil-DNA glycosylase</fullName>
    </submittedName>
</protein>
<evidence type="ECO:0000313" key="3">
    <source>
        <dbReference type="Proteomes" id="UP001596116"/>
    </source>
</evidence>